<dbReference type="Gene3D" id="3.40.570.10">
    <property type="entry name" value="Extracellular Endonuclease, subunit A"/>
    <property type="match status" value="1"/>
</dbReference>
<keyword evidence="4 9" id="KW-0479">Metal-binding</keyword>
<evidence type="ECO:0000256" key="3">
    <source>
        <dbReference type="ARBA" id="ARBA00022722"/>
    </source>
</evidence>
<protein>
    <recommendedName>
        <fullName evidence="10">Endonuclease</fullName>
        <ecNumber evidence="10">3.1.30.-</ecNumber>
    </recommendedName>
</protein>
<comment type="cofactor">
    <cofactor evidence="1 10">
        <name>Mg(2+)</name>
        <dbReference type="ChEBI" id="CHEBI:18420"/>
    </cofactor>
</comment>
<evidence type="ECO:0000256" key="4">
    <source>
        <dbReference type="ARBA" id="ARBA00022723"/>
    </source>
</evidence>
<evidence type="ECO:0000259" key="12">
    <source>
        <dbReference type="SMART" id="SM00892"/>
    </source>
</evidence>
<sequence>MSNELIVRHLYALSNNRETKFADWVAYVVREEWIGPEEDRGWADDPDLDPDETLETRDYDDISALQADRGHQAPLGSFTNAPDWPETNYISNITPQSLNLNRGRWRRLEDAERNLARREHVPVFVITGPLYERPMPALPRADEPHRVPSGYWKIVATADGRALGFIFENRRETGRYCAFQRDISEIERRSGLNLFPAVDPNALRPLAREIGC</sequence>
<dbReference type="PROSITE" id="PS01070">
    <property type="entry name" value="NUCLEASE_NON_SPEC"/>
    <property type="match status" value="1"/>
</dbReference>
<dbReference type="Pfam" id="PF01223">
    <property type="entry name" value="Endonuclease_NS"/>
    <property type="match status" value="1"/>
</dbReference>
<keyword evidence="7" id="KW-0460">Magnesium</keyword>
<feature type="domain" description="DNA/RNA non-specific endonuclease/pyrophosphatase/phosphodiesterase" evidence="12">
    <location>
        <begin position="7"/>
        <end position="201"/>
    </location>
</feature>
<proteinExistence type="inferred from homology"/>
<feature type="domain" description="ENPP1-3/EXOG-like endonuclease/phosphodiesterase" evidence="11">
    <location>
        <begin position="8"/>
        <end position="201"/>
    </location>
</feature>
<reference evidence="14" key="1">
    <citation type="submission" date="2019-12" db="EMBL/GenBank/DDBJ databases">
        <title>Complete genome of Terracaulis silvestris 0127_4.</title>
        <authorList>
            <person name="Vieira S."/>
            <person name="Riedel T."/>
            <person name="Sproer C."/>
            <person name="Pascual J."/>
            <person name="Boedeker C."/>
            <person name="Overmann J."/>
        </authorList>
    </citation>
    <scope>NUCLEOTIDE SEQUENCE [LARGE SCALE GENOMIC DNA]</scope>
    <source>
        <strain evidence="14">0127_4</strain>
    </source>
</reference>
<dbReference type="SUPFAM" id="SSF54060">
    <property type="entry name" value="His-Me finger endonucleases"/>
    <property type="match status" value="1"/>
</dbReference>
<evidence type="ECO:0000259" key="11">
    <source>
        <dbReference type="SMART" id="SM00477"/>
    </source>
</evidence>
<gene>
    <name evidence="13" type="primary">nucA_2</name>
    <name evidence="13" type="ORF">DSM104635_01743</name>
</gene>
<evidence type="ECO:0000256" key="2">
    <source>
        <dbReference type="ARBA" id="ARBA00010052"/>
    </source>
</evidence>
<keyword evidence="5 10" id="KW-0255">Endonuclease</keyword>
<dbReference type="PANTHER" id="PTHR13966">
    <property type="entry name" value="ENDONUCLEASE RELATED"/>
    <property type="match status" value="1"/>
</dbReference>
<name>A0A6I6MNH9_9CAUL</name>
<keyword evidence="14" id="KW-1185">Reference proteome</keyword>
<evidence type="ECO:0000256" key="6">
    <source>
        <dbReference type="ARBA" id="ARBA00022801"/>
    </source>
</evidence>
<dbReference type="EMBL" id="CP047045">
    <property type="protein sequence ID" value="QGZ94908.1"/>
    <property type="molecule type" value="Genomic_DNA"/>
</dbReference>
<dbReference type="SMART" id="SM00892">
    <property type="entry name" value="Endonuclease_NS"/>
    <property type="match status" value="1"/>
</dbReference>
<comment type="similarity">
    <text evidence="2 10">Belongs to the DNA/RNA non-specific endonuclease family.</text>
</comment>
<evidence type="ECO:0000256" key="7">
    <source>
        <dbReference type="ARBA" id="ARBA00022842"/>
    </source>
</evidence>
<evidence type="ECO:0000313" key="14">
    <source>
        <dbReference type="Proteomes" id="UP000431269"/>
    </source>
</evidence>
<dbReference type="InterPro" id="IPR044929">
    <property type="entry name" value="DNA/RNA_non-sp_Endonuclease_sf"/>
</dbReference>
<dbReference type="KEGG" id="tsv:DSM104635_01743"/>
<dbReference type="GO" id="GO:0004519">
    <property type="term" value="F:endonuclease activity"/>
    <property type="evidence" value="ECO:0007669"/>
    <property type="project" value="UniProtKB-UniRule"/>
</dbReference>
<dbReference type="InterPro" id="IPR001604">
    <property type="entry name" value="Endo_G_ENPP1-like_dom"/>
</dbReference>
<dbReference type="GO" id="GO:0046872">
    <property type="term" value="F:metal ion binding"/>
    <property type="evidence" value="ECO:0007669"/>
    <property type="project" value="UniProtKB-KW"/>
</dbReference>
<evidence type="ECO:0000313" key="13">
    <source>
        <dbReference type="EMBL" id="QGZ94908.1"/>
    </source>
</evidence>
<evidence type="ECO:0000256" key="1">
    <source>
        <dbReference type="ARBA" id="ARBA00001946"/>
    </source>
</evidence>
<dbReference type="InterPro" id="IPR020821">
    <property type="entry name" value="ENPP1-3/EXOG-like_nuc-like"/>
</dbReference>
<dbReference type="SMART" id="SM00477">
    <property type="entry name" value="NUC"/>
    <property type="match status" value="1"/>
</dbReference>
<feature type="binding site" evidence="9">
    <location>
        <position position="101"/>
    </location>
    <ligand>
        <name>Mg(2+)</name>
        <dbReference type="ChEBI" id="CHEBI:18420"/>
        <note>catalytic</note>
    </ligand>
</feature>
<keyword evidence="3 10" id="KW-0540">Nuclease</keyword>
<keyword evidence="6 10" id="KW-0378">Hydrolase</keyword>
<dbReference type="AlphaFoldDB" id="A0A6I6MNH9"/>
<dbReference type="GO" id="GO:0016787">
    <property type="term" value="F:hydrolase activity"/>
    <property type="evidence" value="ECO:0007669"/>
    <property type="project" value="UniProtKB-KW"/>
</dbReference>
<dbReference type="InterPro" id="IPR044925">
    <property type="entry name" value="His-Me_finger_sf"/>
</dbReference>
<evidence type="ECO:0000256" key="10">
    <source>
        <dbReference type="RuleBase" id="RU366055"/>
    </source>
</evidence>
<organism evidence="13 14">
    <name type="scientific">Terricaulis silvestris</name>
    <dbReference type="NCBI Taxonomy" id="2686094"/>
    <lineage>
        <taxon>Bacteria</taxon>
        <taxon>Pseudomonadati</taxon>
        <taxon>Pseudomonadota</taxon>
        <taxon>Alphaproteobacteria</taxon>
        <taxon>Caulobacterales</taxon>
        <taxon>Caulobacteraceae</taxon>
        <taxon>Terricaulis</taxon>
    </lineage>
</organism>
<dbReference type="GO" id="GO:0003676">
    <property type="term" value="F:nucleic acid binding"/>
    <property type="evidence" value="ECO:0007669"/>
    <property type="project" value="InterPro"/>
</dbReference>
<evidence type="ECO:0000256" key="9">
    <source>
        <dbReference type="PIRSR" id="PIRSR640255-2"/>
    </source>
</evidence>
<feature type="active site" description="Proton acceptor" evidence="8">
    <location>
        <position position="71"/>
    </location>
</feature>
<dbReference type="Proteomes" id="UP000431269">
    <property type="component" value="Chromosome"/>
</dbReference>
<dbReference type="EC" id="3.1.30.-" evidence="10"/>
<dbReference type="InterPro" id="IPR018524">
    <property type="entry name" value="DNA/RNA_endonuclease_AS"/>
</dbReference>
<dbReference type="InterPro" id="IPR040255">
    <property type="entry name" value="Non-specific_endonuclease"/>
</dbReference>
<accession>A0A6I6MNH9</accession>
<dbReference type="RefSeq" id="WP_158765810.1">
    <property type="nucleotide sequence ID" value="NZ_CP047045.1"/>
</dbReference>
<dbReference type="PANTHER" id="PTHR13966:SF5">
    <property type="entry name" value="ENDONUCLEASE G, MITOCHONDRIAL"/>
    <property type="match status" value="1"/>
</dbReference>
<evidence type="ECO:0000256" key="8">
    <source>
        <dbReference type="PIRSR" id="PIRSR640255-1"/>
    </source>
</evidence>
<evidence type="ECO:0000256" key="5">
    <source>
        <dbReference type="ARBA" id="ARBA00022759"/>
    </source>
</evidence>